<sequence>MAKLFEPFRIKSLLLPNRIVMPPMCQYSSNQDGFVNAWHLTHYATRAIGKVGLIIVEATAVEPKGRITSKDLGIWSDKHIEGLKKIVDICKSYGAKVGIQLAHAGRKSQVTDETPVAPSPIPFSTDYKTPNELSVDEINDIVEKFKNGAKRALKAGFDIIEIHSAHGYLLNEFLSPLTNKRNDNYGGSLENRVRLLNQVLKEVKKVWPDDKPISVRISAEEYDKKGNHPEDLVNILNLLKDKPDIYHVSSGGVINTKINVYPGYQIKHSEIIKRGTNKPTIAGGLITQSYMAEEILQNKRADLVFVGRELLRNPYWPLQAAHELNHEIEWPKQYERAKLDK</sequence>
<dbReference type="Pfam" id="PF00724">
    <property type="entry name" value="Oxidored_FMN"/>
    <property type="match status" value="1"/>
</dbReference>
<accession>A0A419T1X1</accession>
<evidence type="ECO:0000313" key="7">
    <source>
        <dbReference type="EMBL" id="RKD31560.1"/>
    </source>
</evidence>
<keyword evidence="2" id="KW-0285">Flavoprotein</keyword>
<dbReference type="Proteomes" id="UP000284177">
    <property type="component" value="Unassembled WGS sequence"/>
</dbReference>
<dbReference type="InterPro" id="IPR044152">
    <property type="entry name" value="YqjM-like"/>
</dbReference>
<dbReference type="NCBIfam" id="NF010047">
    <property type="entry name" value="PRK13523.1"/>
    <property type="match status" value="1"/>
</dbReference>
<dbReference type="GO" id="GO:0050661">
    <property type="term" value="F:NADP binding"/>
    <property type="evidence" value="ECO:0007669"/>
    <property type="project" value="InterPro"/>
</dbReference>
<evidence type="ECO:0000259" key="6">
    <source>
        <dbReference type="Pfam" id="PF00724"/>
    </source>
</evidence>
<dbReference type="RefSeq" id="WP_120169286.1">
    <property type="nucleotide sequence ID" value="NZ_MCIB01000017.1"/>
</dbReference>
<reference evidence="7 8" key="1">
    <citation type="submission" date="2016-08" db="EMBL/GenBank/DDBJ databases">
        <title>Novel Firmicutes and Novel Genomes.</title>
        <authorList>
            <person name="Poppleton D.I."/>
            <person name="Gribaldo S."/>
        </authorList>
    </citation>
    <scope>NUCLEOTIDE SEQUENCE [LARGE SCALE GENOMIC DNA]</scope>
    <source>
        <strain evidence="7 8">CTT3</strain>
    </source>
</reference>
<dbReference type="SUPFAM" id="SSF51395">
    <property type="entry name" value="FMN-linked oxidoreductases"/>
    <property type="match status" value="1"/>
</dbReference>
<dbReference type="AlphaFoldDB" id="A0A419T1X1"/>
<dbReference type="PANTHER" id="PTHR43303">
    <property type="entry name" value="NADPH DEHYDROGENASE C23G7.10C-RELATED"/>
    <property type="match status" value="1"/>
</dbReference>
<evidence type="ECO:0000256" key="5">
    <source>
        <dbReference type="ARBA" id="ARBA00023002"/>
    </source>
</evidence>
<keyword evidence="4" id="KW-0521">NADP</keyword>
<dbReference type="CDD" id="cd02932">
    <property type="entry name" value="OYE_YqiM_FMN"/>
    <property type="match status" value="1"/>
</dbReference>
<evidence type="ECO:0000313" key="8">
    <source>
        <dbReference type="Proteomes" id="UP000284177"/>
    </source>
</evidence>
<dbReference type="EMBL" id="MCIB01000017">
    <property type="protein sequence ID" value="RKD31560.1"/>
    <property type="molecule type" value="Genomic_DNA"/>
</dbReference>
<gene>
    <name evidence="7" type="ORF">BET03_12390</name>
</gene>
<dbReference type="PANTHER" id="PTHR43303:SF4">
    <property type="entry name" value="NADPH DEHYDROGENASE C23G7.10C-RELATED"/>
    <property type="match status" value="1"/>
</dbReference>
<dbReference type="InterPro" id="IPR001155">
    <property type="entry name" value="OxRdtase_FMN_N"/>
</dbReference>
<organism evidence="7 8">
    <name type="scientific">Thermohalobacter berrensis</name>
    <dbReference type="NCBI Taxonomy" id="99594"/>
    <lineage>
        <taxon>Bacteria</taxon>
        <taxon>Bacillati</taxon>
        <taxon>Bacillota</taxon>
        <taxon>Tissierellia</taxon>
        <taxon>Tissierellales</taxon>
        <taxon>Thermohalobacteraceae</taxon>
        <taxon>Thermohalobacter</taxon>
    </lineage>
</organism>
<comment type="caution">
    <text evidence="7">The sequence shown here is derived from an EMBL/GenBank/DDBJ whole genome shotgun (WGS) entry which is preliminary data.</text>
</comment>
<dbReference type="GO" id="GO:0010181">
    <property type="term" value="F:FMN binding"/>
    <property type="evidence" value="ECO:0007669"/>
    <property type="project" value="InterPro"/>
</dbReference>
<evidence type="ECO:0000256" key="4">
    <source>
        <dbReference type="ARBA" id="ARBA00022857"/>
    </source>
</evidence>
<dbReference type="GO" id="GO:0003959">
    <property type="term" value="F:NADPH dehydrogenase activity"/>
    <property type="evidence" value="ECO:0007669"/>
    <property type="project" value="InterPro"/>
</dbReference>
<keyword evidence="8" id="KW-1185">Reference proteome</keyword>
<keyword evidence="3" id="KW-0288">FMN</keyword>
<dbReference type="OrthoDB" id="9772736at2"/>
<evidence type="ECO:0000256" key="1">
    <source>
        <dbReference type="ARBA" id="ARBA00001917"/>
    </source>
</evidence>
<name>A0A419T1X1_9FIRM</name>
<proteinExistence type="predicted"/>
<dbReference type="Gene3D" id="3.20.20.70">
    <property type="entry name" value="Aldolase class I"/>
    <property type="match status" value="1"/>
</dbReference>
<dbReference type="SMR" id="A0A419T1X1"/>
<dbReference type="InterPro" id="IPR013785">
    <property type="entry name" value="Aldolase_TIM"/>
</dbReference>
<comment type="cofactor">
    <cofactor evidence="1">
        <name>FMN</name>
        <dbReference type="ChEBI" id="CHEBI:58210"/>
    </cofactor>
</comment>
<keyword evidence="5" id="KW-0560">Oxidoreductase</keyword>
<evidence type="ECO:0000256" key="2">
    <source>
        <dbReference type="ARBA" id="ARBA00022630"/>
    </source>
</evidence>
<protein>
    <submittedName>
        <fullName evidence="7">NADPH dehydrogenase</fullName>
    </submittedName>
</protein>
<evidence type="ECO:0000256" key="3">
    <source>
        <dbReference type="ARBA" id="ARBA00022643"/>
    </source>
</evidence>
<feature type="domain" description="NADH:flavin oxidoreductase/NADH oxidase N-terminal" evidence="6">
    <location>
        <begin position="3"/>
        <end position="326"/>
    </location>
</feature>